<evidence type="ECO:0000313" key="3">
    <source>
        <dbReference type="EMBL" id="KAF6829571.1"/>
    </source>
</evidence>
<evidence type="ECO:0000313" key="4">
    <source>
        <dbReference type="Proteomes" id="UP000654918"/>
    </source>
</evidence>
<dbReference type="EMBL" id="WIGO01000106">
    <property type="protein sequence ID" value="KAF6829571.1"/>
    <property type="molecule type" value="Genomic_DNA"/>
</dbReference>
<evidence type="ECO:0000256" key="2">
    <source>
        <dbReference type="SAM" id="MobiDB-lite"/>
    </source>
</evidence>
<proteinExistence type="predicted"/>
<sequence>MSGKRVGIRFIHSHEQETPWVTSTETRRRLHSHAARATHAKTRQQRMTQHQATADGQEEGHIPEKPAVEIQVAVLPTPTGTLGSGRRDPFASFARRLSPMEDFLLDYYMHNVVPCSKIETTQTTRRLNEEFVQLVATTATALNGLFLVTCRHLSLSLPQRGSHFTQLALQYKVVCARRLMEAISSLEMRSSICDSVITIAVFLAQDEILVGDIASTQRHLQGAIQMVRHNGALNKKGFNEFLYGIIQNDIAESAMMQESTPLPQLVGKLQT</sequence>
<feature type="compositionally biased region" description="Basic residues" evidence="2">
    <location>
        <begin position="34"/>
        <end position="44"/>
    </location>
</feature>
<organism evidence="3 4">
    <name type="scientific">Colletotrichum plurivorum</name>
    <dbReference type="NCBI Taxonomy" id="2175906"/>
    <lineage>
        <taxon>Eukaryota</taxon>
        <taxon>Fungi</taxon>
        <taxon>Dikarya</taxon>
        <taxon>Ascomycota</taxon>
        <taxon>Pezizomycotina</taxon>
        <taxon>Sordariomycetes</taxon>
        <taxon>Hypocreomycetidae</taxon>
        <taxon>Glomerellales</taxon>
        <taxon>Glomerellaceae</taxon>
        <taxon>Colletotrichum</taxon>
        <taxon>Colletotrichum orchidearum species complex</taxon>
    </lineage>
</organism>
<feature type="region of interest" description="Disordered" evidence="2">
    <location>
        <begin position="34"/>
        <end position="59"/>
    </location>
</feature>
<keyword evidence="4" id="KW-1185">Reference proteome</keyword>
<dbReference type="PANTHER" id="PTHR37540">
    <property type="entry name" value="TRANSCRIPTION FACTOR (ACR-2), PUTATIVE-RELATED-RELATED"/>
    <property type="match status" value="1"/>
</dbReference>
<reference evidence="3" key="1">
    <citation type="journal article" date="2020" name="Phytopathology">
        <title>Genome Sequence Resources of Colletotrichum truncatum, C. plurivorum, C. musicola, and C. sojae: Four Species Pathogenic to Soybean (Glycine max).</title>
        <authorList>
            <person name="Rogerio F."/>
            <person name="Boufleur T.R."/>
            <person name="Ciampi-Guillardi M."/>
            <person name="Sukno S.A."/>
            <person name="Thon M.R."/>
            <person name="Massola Junior N.S."/>
            <person name="Baroncelli R."/>
        </authorList>
    </citation>
    <scope>NUCLEOTIDE SEQUENCE</scope>
    <source>
        <strain evidence="3">LFN00145</strain>
    </source>
</reference>
<keyword evidence="1" id="KW-0539">Nucleus</keyword>
<accession>A0A8H6KF44</accession>
<comment type="caution">
    <text evidence="3">The sequence shown here is derived from an EMBL/GenBank/DDBJ whole genome shotgun (WGS) entry which is preliminary data.</text>
</comment>
<dbReference type="Proteomes" id="UP000654918">
    <property type="component" value="Unassembled WGS sequence"/>
</dbReference>
<dbReference type="Pfam" id="PF11951">
    <property type="entry name" value="Fungal_trans_2"/>
    <property type="match status" value="1"/>
</dbReference>
<name>A0A8H6KF44_9PEZI</name>
<evidence type="ECO:0000256" key="1">
    <source>
        <dbReference type="ARBA" id="ARBA00023242"/>
    </source>
</evidence>
<gene>
    <name evidence="3" type="ORF">CPLU01_07857</name>
</gene>
<dbReference type="InterPro" id="IPR021858">
    <property type="entry name" value="Fun_TF"/>
</dbReference>
<dbReference type="PANTHER" id="PTHR37540:SF10">
    <property type="entry name" value="SIGMA-70 REGION 2 FAMILY PROTEIN"/>
    <property type="match status" value="1"/>
</dbReference>
<protein>
    <submittedName>
        <fullName evidence="3">Uncharacterized protein</fullName>
    </submittedName>
</protein>
<dbReference type="AlphaFoldDB" id="A0A8H6KF44"/>
<feature type="compositionally biased region" description="Polar residues" evidence="2">
    <location>
        <begin position="45"/>
        <end position="54"/>
    </location>
</feature>